<keyword evidence="1" id="KW-0479">Metal-binding</keyword>
<evidence type="ECO:0000259" key="5">
    <source>
        <dbReference type="PROSITE" id="PS50222"/>
    </source>
</evidence>
<evidence type="ECO:0000313" key="6">
    <source>
        <dbReference type="EMBL" id="CAD7433658.1"/>
    </source>
</evidence>
<dbReference type="AlphaFoldDB" id="A0A7R9HSU3"/>
<dbReference type="Pfam" id="PF13499">
    <property type="entry name" value="EF-hand_7"/>
    <property type="match status" value="1"/>
</dbReference>
<dbReference type="PANTHER" id="PTHR45791:SF1">
    <property type="entry name" value="CALCIUM AND INTEGRIN BINDING FAMILY MEMBER 1"/>
    <property type="match status" value="1"/>
</dbReference>
<dbReference type="PROSITE" id="PS50222">
    <property type="entry name" value="EF_HAND_2"/>
    <property type="match status" value="2"/>
</dbReference>
<dbReference type="CDD" id="cd00051">
    <property type="entry name" value="EFh"/>
    <property type="match status" value="1"/>
</dbReference>
<dbReference type="PROSITE" id="PS00018">
    <property type="entry name" value="EF_HAND_1"/>
    <property type="match status" value="2"/>
</dbReference>
<protein>
    <recommendedName>
        <fullName evidence="5">EF-hand domain-containing protein</fullName>
    </recommendedName>
</protein>
<gene>
    <name evidence="6" type="ORF">TMSB3V08_LOCUS10328</name>
</gene>
<evidence type="ECO:0000256" key="1">
    <source>
        <dbReference type="ARBA" id="ARBA00022723"/>
    </source>
</evidence>
<evidence type="ECO:0000256" key="4">
    <source>
        <dbReference type="ARBA" id="ARBA00022842"/>
    </source>
</evidence>
<keyword evidence="4" id="KW-0460">Magnesium</keyword>
<name>A0A7R9HSU3_9NEOP</name>
<dbReference type="GO" id="GO:0005509">
    <property type="term" value="F:calcium ion binding"/>
    <property type="evidence" value="ECO:0007669"/>
    <property type="project" value="InterPro"/>
</dbReference>
<organism evidence="6">
    <name type="scientific">Timema monikensis</name>
    <dbReference type="NCBI Taxonomy" id="170555"/>
    <lineage>
        <taxon>Eukaryota</taxon>
        <taxon>Metazoa</taxon>
        <taxon>Ecdysozoa</taxon>
        <taxon>Arthropoda</taxon>
        <taxon>Hexapoda</taxon>
        <taxon>Insecta</taxon>
        <taxon>Pterygota</taxon>
        <taxon>Neoptera</taxon>
        <taxon>Polyneoptera</taxon>
        <taxon>Phasmatodea</taxon>
        <taxon>Timematodea</taxon>
        <taxon>Timematoidea</taxon>
        <taxon>Timematidae</taxon>
        <taxon>Timema</taxon>
    </lineage>
</organism>
<feature type="domain" description="EF-hand" evidence="5">
    <location>
        <begin position="193"/>
        <end position="228"/>
    </location>
</feature>
<dbReference type="InterPro" id="IPR011992">
    <property type="entry name" value="EF-hand-dom_pair"/>
</dbReference>
<evidence type="ECO:0000256" key="3">
    <source>
        <dbReference type="ARBA" id="ARBA00022837"/>
    </source>
</evidence>
<evidence type="ECO:0000256" key="2">
    <source>
        <dbReference type="ARBA" id="ARBA00022737"/>
    </source>
</evidence>
<keyword evidence="2" id="KW-0677">Repeat</keyword>
<sequence>MTRSRSESRSFTALVQESFNLNDSLTSEDSLGTLTFTLYRLHLFCLQHEVSMSAAPSVPVQDLVELSDQEEQDPAQDQVQAGDIVINYKPTETLEADVLTKALASPRHSQLDLSYFTKKEVLYAHQKFKALAPEKIGHNKNAKLPLPKVLTYPELKVNPFGDRICRIFSSSHDGDCTFEDFLDMMSVFSDAAPKAVKAEHAFRIFDFDGDDMLGVTDLRQVVDRLTGPQRLAEQDIQHLIQNILDEADLDDDGALSFAEFEHIISKSSDFANAFRIRL</sequence>
<dbReference type="InterPro" id="IPR051433">
    <property type="entry name" value="CIBP"/>
</dbReference>
<dbReference type="EMBL" id="OB796651">
    <property type="protein sequence ID" value="CAD7433658.1"/>
    <property type="molecule type" value="Genomic_DNA"/>
</dbReference>
<dbReference type="GO" id="GO:0000287">
    <property type="term" value="F:magnesium ion binding"/>
    <property type="evidence" value="ECO:0007669"/>
    <property type="project" value="TreeGrafter"/>
</dbReference>
<proteinExistence type="predicted"/>
<dbReference type="FunFam" id="1.10.238.10:FF:000035">
    <property type="entry name" value="Calcium and integrin-binding family member 2"/>
    <property type="match status" value="1"/>
</dbReference>
<dbReference type="PANTHER" id="PTHR45791">
    <property type="entry name" value="CALCIUM AND INTEGRIN BINDING FAMILY MEMBER 2"/>
    <property type="match status" value="1"/>
</dbReference>
<reference evidence="6" key="1">
    <citation type="submission" date="2020-11" db="EMBL/GenBank/DDBJ databases">
        <authorList>
            <person name="Tran Van P."/>
        </authorList>
    </citation>
    <scope>NUCLEOTIDE SEQUENCE</scope>
</reference>
<dbReference type="SMART" id="SM00054">
    <property type="entry name" value="EFh"/>
    <property type="match status" value="3"/>
</dbReference>
<dbReference type="Gene3D" id="1.10.238.10">
    <property type="entry name" value="EF-hand"/>
    <property type="match status" value="2"/>
</dbReference>
<dbReference type="InterPro" id="IPR018247">
    <property type="entry name" value="EF_Hand_1_Ca_BS"/>
</dbReference>
<accession>A0A7R9HSU3</accession>
<feature type="domain" description="EF-hand" evidence="5">
    <location>
        <begin position="235"/>
        <end position="270"/>
    </location>
</feature>
<dbReference type="SUPFAM" id="SSF47473">
    <property type="entry name" value="EF-hand"/>
    <property type="match status" value="1"/>
</dbReference>
<dbReference type="InterPro" id="IPR002048">
    <property type="entry name" value="EF_hand_dom"/>
</dbReference>
<keyword evidence="3" id="KW-0106">Calcium</keyword>